<dbReference type="GO" id="GO:0005850">
    <property type="term" value="C:eukaryotic translation initiation factor 2 complex"/>
    <property type="evidence" value="ECO:0007669"/>
    <property type="project" value="TreeGrafter"/>
</dbReference>
<feature type="region of interest" description="Disordered" evidence="6">
    <location>
        <begin position="275"/>
        <end position="326"/>
    </location>
</feature>
<feature type="compositionally biased region" description="Polar residues" evidence="6">
    <location>
        <begin position="275"/>
        <end position="291"/>
    </location>
</feature>
<dbReference type="FunFam" id="2.40.50.140:FF:000795">
    <property type="entry name" value="Eukaryotic translation initiation factor 2 subunit 1"/>
    <property type="match status" value="1"/>
</dbReference>
<keyword evidence="9" id="KW-1185">Reference proteome</keyword>
<evidence type="ECO:0000256" key="6">
    <source>
        <dbReference type="SAM" id="MobiDB-lite"/>
    </source>
</evidence>
<evidence type="ECO:0000256" key="2">
    <source>
        <dbReference type="ARBA" id="ARBA00020950"/>
    </source>
</evidence>
<dbReference type="InterPro" id="IPR044126">
    <property type="entry name" value="S1_IF2_alpha"/>
</dbReference>
<keyword evidence="4" id="KW-0648">Protein biosynthesis</keyword>
<evidence type="ECO:0000313" key="9">
    <source>
        <dbReference type="Proteomes" id="UP000735302"/>
    </source>
</evidence>
<dbReference type="SUPFAM" id="SSF116742">
    <property type="entry name" value="eIF2alpha middle domain-like"/>
    <property type="match status" value="1"/>
</dbReference>
<dbReference type="CDD" id="cd04452">
    <property type="entry name" value="S1_IF2_alpha"/>
    <property type="match status" value="1"/>
</dbReference>
<dbReference type="Proteomes" id="UP000735302">
    <property type="component" value="Unassembled WGS sequence"/>
</dbReference>
<dbReference type="InterPro" id="IPR003029">
    <property type="entry name" value="S1_domain"/>
</dbReference>
<name>A0AAV4BJC3_9GAST</name>
<evidence type="ECO:0000313" key="8">
    <source>
        <dbReference type="EMBL" id="GFO19497.1"/>
    </source>
</evidence>
<dbReference type="InterPro" id="IPR011488">
    <property type="entry name" value="TIF_2_asu"/>
</dbReference>
<dbReference type="SUPFAM" id="SSF110993">
    <property type="entry name" value="eIF-2-alpha, C-terminal domain"/>
    <property type="match status" value="1"/>
</dbReference>
<comment type="similarity">
    <text evidence="1">Belongs to the eIF-2-alpha family.</text>
</comment>
<dbReference type="FunFam" id="1.10.150.190:FF:000001">
    <property type="entry name" value="Eukaryotic translation initiation factor 2 subunit 1"/>
    <property type="match status" value="1"/>
</dbReference>
<dbReference type="SMART" id="SM00316">
    <property type="entry name" value="S1"/>
    <property type="match status" value="1"/>
</dbReference>
<dbReference type="Gene3D" id="2.40.50.140">
    <property type="entry name" value="Nucleic acid-binding proteins"/>
    <property type="match status" value="1"/>
</dbReference>
<feature type="domain" description="S1 motif" evidence="7">
    <location>
        <begin position="16"/>
        <end position="87"/>
    </location>
</feature>
<evidence type="ECO:0000256" key="4">
    <source>
        <dbReference type="ARBA" id="ARBA00022917"/>
    </source>
</evidence>
<accession>A0AAV4BJC3</accession>
<organism evidence="8 9">
    <name type="scientific">Plakobranchus ocellatus</name>
    <dbReference type="NCBI Taxonomy" id="259542"/>
    <lineage>
        <taxon>Eukaryota</taxon>
        <taxon>Metazoa</taxon>
        <taxon>Spiralia</taxon>
        <taxon>Lophotrochozoa</taxon>
        <taxon>Mollusca</taxon>
        <taxon>Gastropoda</taxon>
        <taxon>Heterobranchia</taxon>
        <taxon>Euthyneura</taxon>
        <taxon>Panpulmonata</taxon>
        <taxon>Sacoglossa</taxon>
        <taxon>Placobranchoidea</taxon>
        <taxon>Plakobranchidae</taxon>
        <taxon>Plakobranchus</taxon>
    </lineage>
</organism>
<dbReference type="PANTHER" id="PTHR10602">
    <property type="entry name" value="EUKARYOTIC TRANSLATION INITIATION FACTOR 2 SUBUNIT 1"/>
    <property type="match status" value="1"/>
</dbReference>
<dbReference type="GO" id="GO:0003743">
    <property type="term" value="F:translation initiation factor activity"/>
    <property type="evidence" value="ECO:0007669"/>
    <property type="project" value="UniProtKB-KW"/>
</dbReference>
<dbReference type="PROSITE" id="PS50126">
    <property type="entry name" value="S1"/>
    <property type="match status" value="1"/>
</dbReference>
<dbReference type="Gene3D" id="3.30.70.1130">
    <property type="entry name" value="EIF_2_alpha"/>
    <property type="match status" value="1"/>
</dbReference>
<dbReference type="PANTHER" id="PTHR10602:SF0">
    <property type="entry name" value="EUKARYOTIC TRANSLATION INITIATION FACTOR 2 SUBUNIT 1"/>
    <property type="match status" value="1"/>
</dbReference>
<dbReference type="Pfam" id="PF00575">
    <property type="entry name" value="S1"/>
    <property type="match status" value="1"/>
</dbReference>
<dbReference type="Pfam" id="PF07541">
    <property type="entry name" value="EIF_2_alpha"/>
    <property type="match status" value="1"/>
</dbReference>
<evidence type="ECO:0000256" key="5">
    <source>
        <dbReference type="ARBA" id="ARBA00033370"/>
    </source>
</evidence>
<dbReference type="InterPro" id="IPR024055">
    <property type="entry name" value="TIF2_asu_C"/>
</dbReference>
<evidence type="ECO:0000256" key="3">
    <source>
        <dbReference type="ARBA" id="ARBA00022540"/>
    </source>
</evidence>
<dbReference type="EMBL" id="BLXT01005065">
    <property type="protein sequence ID" value="GFO19497.1"/>
    <property type="molecule type" value="Genomic_DNA"/>
</dbReference>
<comment type="caution">
    <text evidence="8">The sequence shown here is derived from an EMBL/GenBank/DDBJ whole genome shotgun (WGS) entry which is preliminary data.</text>
</comment>
<keyword evidence="3 8" id="KW-0396">Initiation factor</keyword>
<reference evidence="8 9" key="1">
    <citation type="journal article" date="2021" name="Elife">
        <title>Chloroplast acquisition without the gene transfer in kleptoplastic sea slugs, Plakobranchus ocellatus.</title>
        <authorList>
            <person name="Maeda T."/>
            <person name="Takahashi S."/>
            <person name="Yoshida T."/>
            <person name="Shimamura S."/>
            <person name="Takaki Y."/>
            <person name="Nagai Y."/>
            <person name="Toyoda A."/>
            <person name="Suzuki Y."/>
            <person name="Arimoto A."/>
            <person name="Ishii H."/>
            <person name="Satoh N."/>
            <person name="Nishiyama T."/>
            <person name="Hasebe M."/>
            <person name="Maruyama T."/>
            <person name="Minagawa J."/>
            <person name="Obokata J."/>
            <person name="Shigenobu S."/>
        </authorList>
    </citation>
    <scope>NUCLEOTIDE SEQUENCE [LARGE SCALE GENOMIC DNA]</scope>
</reference>
<dbReference type="Gene3D" id="1.10.150.190">
    <property type="entry name" value="Translation initiation factor 2, subunit 1, domain 2"/>
    <property type="match status" value="1"/>
</dbReference>
<evidence type="ECO:0000259" key="7">
    <source>
        <dbReference type="PROSITE" id="PS50126"/>
    </source>
</evidence>
<dbReference type="SUPFAM" id="SSF50249">
    <property type="entry name" value="Nucleic acid-binding proteins"/>
    <property type="match status" value="1"/>
</dbReference>
<dbReference type="GO" id="GO:0043022">
    <property type="term" value="F:ribosome binding"/>
    <property type="evidence" value="ECO:0007669"/>
    <property type="project" value="TreeGrafter"/>
</dbReference>
<gene>
    <name evidence="8" type="ORF">PoB_004600200</name>
</gene>
<dbReference type="InterPro" id="IPR012340">
    <property type="entry name" value="NA-bd_OB-fold"/>
</dbReference>
<protein>
    <recommendedName>
        <fullName evidence="2">Eukaryotic translation initiation factor 2 subunit 1</fullName>
    </recommendedName>
    <alternativeName>
        <fullName evidence="5">Eukaryotic translation initiation factor 2 subunit alpha</fullName>
    </alternativeName>
</protein>
<dbReference type="InterPro" id="IPR024054">
    <property type="entry name" value="TIF2_asu_middle_sf"/>
</dbReference>
<dbReference type="AlphaFoldDB" id="A0AAV4BJC3"/>
<proteinExistence type="inferred from homology"/>
<evidence type="ECO:0000256" key="1">
    <source>
        <dbReference type="ARBA" id="ARBA00007223"/>
    </source>
</evidence>
<sequence>MVFTCRFYKNQFPEVEDVVMVNVRSIAEMGAYVRLLEYNDIEGMILLSELSRRRIRSINKLIRVGRSECVVVIRVDKDKGYIDLSKRRVSPEEVVKCEEKFAKAKAVNSILRHVAELMGYKSNEDLERLYEKTAWFFDTKYNKPGSAFEAFKHAVQNPGVLDECDIDEETKKCLHDNICRRLTPQSLKLRADIDVACTYYDGVDAVKRALKKGLELSTEDMPIKIKQAKTDSIHLRLSAYKSNSDFIDNTTPVINTARVDDELDHTIQDSSVFTSQTSLDTTNEQANTSTNNDRKQAIFSQSSTQTSPQRRKQTNEQTNTSTSDRN</sequence>
<feature type="compositionally biased region" description="Polar residues" evidence="6">
    <location>
        <begin position="315"/>
        <end position="326"/>
    </location>
</feature>
<dbReference type="GO" id="GO:0003723">
    <property type="term" value="F:RNA binding"/>
    <property type="evidence" value="ECO:0007669"/>
    <property type="project" value="InterPro"/>
</dbReference>
<dbReference type="GO" id="GO:0033290">
    <property type="term" value="C:eukaryotic 48S preinitiation complex"/>
    <property type="evidence" value="ECO:0007669"/>
    <property type="project" value="TreeGrafter"/>
</dbReference>